<dbReference type="InterPro" id="IPR011712">
    <property type="entry name" value="Sig_transdc_His_kin_sub3_dim/P"/>
</dbReference>
<dbReference type="GO" id="GO:0005524">
    <property type="term" value="F:ATP binding"/>
    <property type="evidence" value="ECO:0007669"/>
    <property type="project" value="UniProtKB-KW"/>
</dbReference>
<feature type="transmembrane region" description="Helical" evidence="8">
    <location>
        <begin position="361"/>
        <end position="379"/>
    </location>
</feature>
<evidence type="ECO:0000256" key="1">
    <source>
        <dbReference type="ARBA" id="ARBA00000085"/>
    </source>
</evidence>
<keyword evidence="11" id="KW-1185">Reference proteome</keyword>
<dbReference type="Pfam" id="PF02518">
    <property type="entry name" value="HATPase_c"/>
    <property type="match status" value="1"/>
</dbReference>
<organism evidence="10 11">
    <name type="scientific">Solibacillus isronensis B3W22</name>
    <dbReference type="NCBI Taxonomy" id="1224748"/>
    <lineage>
        <taxon>Bacteria</taxon>
        <taxon>Bacillati</taxon>
        <taxon>Bacillota</taxon>
        <taxon>Bacilli</taxon>
        <taxon>Bacillales</taxon>
        <taxon>Caryophanaceae</taxon>
        <taxon>Solibacillus</taxon>
    </lineage>
</organism>
<feature type="transmembrane region" description="Helical" evidence="8">
    <location>
        <begin position="9"/>
        <end position="29"/>
    </location>
</feature>
<keyword evidence="3 10" id="KW-0808">Transferase</keyword>
<reference evidence="10 11" key="1">
    <citation type="journal article" date="2012" name="J. Bacteriol.">
        <title>Draft Genome Sequence of Bacillus isronensis Strain B3W22, Isolated from the Upper Atmosphere.</title>
        <authorList>
            <person name="Shivaji S."/>
            <person name="Ara S."/>
            <person name="Singh S.K."/>
            <person name="Bandi S."/>
            <person name="Singh A."/>
            <person name="Pinnaka A.K."/>
        </authorList>
    </citation>
    <scope>NUCLEOTIDE SEQUENCE [LARGE SCALE GENOMIC DNA]</scope>
    <source>
        <strain evidence="10 11">B3W22</strain>
    </source>
</reference>
<feature type="transmembrane region" description="Helical" evidence="8">
    <location>
        <begin position="294"/>
        <end position="315"/>
    </location>
</feature>
<keyword evidence="8" id="KW-1133">Transmembrane helix</keyword>
<dbReference type="InterPro" id="IPR036890">
    <property type="entry name" value="HATPase_C_sf"/>
</dbReference>
<comment type="caution">
    <text evidence="10">The sequence shown here is derived from an EMBL/GenBank/DDBJ whole genome shotgun (WGS) entry which is preliminary data.</text>
</comment>
<feature type="transmembrane region" description="Helical" evidence="8">
    <location>
        <begin position="172"/>
        <end position="193"/>
    </location>
</feature>
<keyword evidence="6" id="KW-0067">ATP-binding</keyword>
<gene>
    <name evidence="10" type="primary">nreB</name>
    <name evidence="10" type="ORF">B857_02374</name>
</gene>
<dbReference type="PANTHER" id="PTHR24421:SF60">
    <property type="entry name" value="SENSOR HISTIDINE KINASE COMP"/>
    <property type="match status" value="1"/>
</dbReference>
<dbReference type="RefSeq" id="WP_008406544.1">
    <property type="nucleotide sequence ID" value="NZ_AMCK01000012.1"/>
</dbReference>
<evidence type="ECO:0000256" key="4">
    <source>
        <dbReference type="ARBA" id="ARBA00022741"/>
    </source>
</evidence>
<dbReference type="PANTHER" id="PTHR24421">
    <property type="entry name" value="NITRATE/NITRITE SENSOR PROTEIN NARX-RELATED"/>
    <property type="match status" value="1"/>
</dbReference>
<evidence type="ECO:0000256" key="3">
    <source>
        <dbReference type="ARBA" id="ARBA00022679"/>
    </source>
</evidence>
<accession>K1KY45</accession>
<dbReference type="SMART" id="SM00387">
    <property type="entry name" value="HATPase_c"/>
    <property type="match status" value="1"/>
</dbReference>
<dbReference type="SUPFAM" id="SSF55874">
    <property type="entry name" value="ATPase domain of HSP90 chaperone/DNA topoisomerase II/histidine kinase"/>
    <property type="match status" value="1"/>
</dbReference>
<dbReference type="InterPro" id="IPR003594">
    <property type="entry name" value="HATPase_dom"/>
</dbReference>
<feature type="transmembrane region" description="Helical" evidence="8">
    <location>
        <begin position="335"/>
        <end position="355"/>
    </location>
</feature>
<dbReference type="PROSITE" id="PS50109">
    <property type="entry name" value="HIS_KIN"/>
    <property type="match status" value="1"/>
</dbReference>
<dbReference type="GO" id="GO:0016020">
    <property type="term" value="C:membrane"/>
    <property type="evidence" value="ECO:0007669"/>
    <property type="project" value="InterPro"/>
</dbReference>
<dbReference type="EMBL" id="AMCK01000012">
    <property type="protein sequence ID" value="EKB44747.1"/>
    <property type="molecule type" value="Genomic_DNA"/>
</dbReference>
<keyword evidence="7" id="KW-0902">Two-component regulatory system</keyword>
<evidence type="ECO:0000256" key="6">
    <source>
        <dbReference type="ARBA" id="ARBA00022840"/>
    </source>
</evidence>
<dbReference type="PATRIC" id="fig|1224748.3.peg.2339"/>
<dbReference type="Proteomes" id="UP000004738">
    <property type="component" value="Unassembled WGS sequence"/>
</dbReference>
<dbReference type="InterPro" id="IPR005467">
    <property type="entry name" value="His_kinase_dom"/>
</dbReference>
<dbReference type="Pfam" id="PF07730">
    <property type="entry name" value="HisKA_3"/>
    <property type="match status" value="1"/>
</dbReference>
<name>K1KY45_9BACL</name>
<evidence type="ECO:0000256" key="5">
    <source>
        <dbReference type="ARBA" id="ARBA00022777"/>
    </source>
</evidence>
<evidence type="ECO:0000256" key="2">
    <source>
        <dbReference type="ARBA" id="ARBA00012438"/>
    </source>
</evidence>
<feature type="domain" description="Histidine kinase" evidence="9">
    <location>
        <begin position="666"/>
        <end position="755"/>
    </location>
</feature>
<feature type="transmembrane region" description="Helical" evidence="8">
    <location>
        <begin position="268"/>
        <end position="288"/>
    </location>
</feature>
<sequence length="765" mass="89191">MHFGDKLKAYYLLLLTYILSGIYVFSIVLNTPLIDISLNQVNSNYVIQDMTYSKWAQKHDVNEGDIILQINGIPIHQFTQIEYDPYIRAAETILIKSGDENIREVPIHYKDLPEQWIMQVVIPSLYFILSIITVLYLYIKKQNIPSIRLLIGFNLAVSLAYISSGASARMDMLGVFVNSGCLLLSLVLLLHFIKHYLHFWNIPNKLLSNIKYLYILPFVAIFIRCCRFIYPPFAGTDSFIILILLSVLVINTLSIFAVIYVKTRLLQLKSLFIGLIIPFTPFILLFLLPEILLGKYILSAEICTVFFLLLPFNVIFFHLTERLYDFTYHITRIRYYLIIAMFFSVWIASGLYLFIDLKISEVILTFLFITLSLIILLYIKENFDFHGRKILFSSKGNYIHQLYQTIQKLGTVYSINELLTVLSQEISNHLEIDNIYIVIYDFKNKEFSKNDHLAHSIDDRNLLLLPTGTVVKNKQFYLATIHEDVNFKRFLFIDHNKNIRLKPEELLWIELSLAYTSIFIENTKIIEELIAELNLLKQEHINEPSWMKKLLWFKIENEKFILAQDLHDTILQENISIARQLDKLIYDTTQQHAKPEHLADIHYQMLHSIQQLRLYCETLKPPLLFQMGLNTALERLFEKIQSQAHFTLDTTIDRMYLENDQAILSIYRIIQELLNNAIKHSEASLVTISVFESVQGIEIIYQDNGVGCDISMLDQSETLGVYGIKERVHALNGEVLIKSNKNKGFSMKLFIKESENSNDFNFNNR</sequence>
<feature type="transmembrane region" description="Helical" evidence="8">
    <location>
        <begin position="239"/>
        <end position="261"/>
    </location>
</feature>
<keyword evidence="8" id="KW-0472">Membrane</keyword>
<keyword evidence="5 10" id="KW-0418">Kinase</keyword>
<dbReference type="CDD" id="cd16917">
    <property type="entry name" value="HATPase_UhpB-NarQ-NarX-like"/>
    <property type="match status" value="1"/>
</dbReference>
<evidence type="ECO:0000256" key="7">
    <source>
        <dbReference type="ARBA" id="ARBA00023012"/>
    </source>
</evidence>
<dbReference type="GO" id="GO:0046983">
    <property type="term" value="F:protein dimerization activity"/>
    <property type="evidence" value="ECO:0007669"/>
    <property type="project" value="InterPro"/>
</dbReference>
<comment type="catalytic activity">
    <reaction evidence="1">
        <text>ATP + protein L-histidine = ADP + protein N-phospho-L-histidine.</text>
        <dbReference type="EC" id="2.7.13.3"/>
    </reaction>
</comment>
<feature type="transmembrane region" description="Helical" evidence="8">
    <location>
        <begin position="146"/>
        <end position="166"/>
    </location>
</feature>
<dbReference type="AlphaFoldDB" id="K1KY45"/>
<dbReference type="InterPro" id="IPR050482">
    <property type="entry name" value="Sensor_HK_TwoCompSys"/>
</dbReference>
<evidence type="ECO:0000259" key="9">
    <source>
        <dbReference type="PROSITE" id="PS50109"/>
    </source>
</evidence>
<feature type="transmembrane region" description="Helical" evidence="8">
    <location>
        <begin position="116"/>
        <end position="139"/>
    </location>
</feature>
<dbReference type="InterPro" id="IPR036034">
    <property type="entry name" value="PDZ_sf"/>
</dbReference>
<protein>
    <recommendedName>
        <fullName evidence="2">histidine kinase</fullName>
        <ecNumber evidence="2">2.7.13.3</ecNumber>
    </recommendedName>
</protein>
<keyword evidence="4" id="KW-0547">Nucleotide-binding</keyword>
<proteinExistence type="predicted"/>
<dbReference type="SUPFAM" id="SSF50156">
    <property type="entry name" value="PDZ domain-like"/>
    <property type="match status" value="1"/>
</dbReference>
<evidence type="ECO:0000256" key="8">
    <source>
        <dbReference type="SAM" id="Phobius"/>
    </source>
</evidence>
<dbReference type="GO" id="GO:0000155">
    <property type="term" value="F:phosphorelay sensor kinase activity"/>
    <property type="evidence" value="ECO:0007669"/>
    <property type="project" value="InterPro"/>
</dbReference>
<evidence type="ECO:0000313" key="11">
    <source>
        <dbReference type="Proteomes" id="UP000004738"/>
    </source>
</evidence>
<keyword evidence="8" id="KW-0812">Transmembrane</keyword>
<dbReference type="Gene3D" id="3.30.565.10">
    <property type="entry name" value="Histidine kinase-like ATPase, C-terminal domain"/>
    <property type="match status" value="1"/>
</dbReference>
<evidence type="ECO:0000313" key="10">
    <source>
        <dbReference type="EMBL" id="EKB44747.1"/>
    </source>
</evidence>
<dbReference type="EC" id="2.7.13.3" evidence="2"/>